<accession>A0A2X2WMP7</accession>
<evidence type="ECO:0000313" key="2">
    <source>
        <dbReference type="Proteomes" id="UP000251584"/>
    </source>
</evidence>
<dbReference type="EMBL" id="UAVY01000008">
    <property type="protein sequence ID" value="SQB39521.1"/>
    <property type="molecule type" value="Genomic_DNA"/>
</dbReference>
<evidence type="ECO:0000313" key="1">
    <source>
        <dbReference type="EMBL" id="SQB39521.1"/>
    </source>
</evidence>
<proteinExistence type="predicted"/>
<dbReference type="AlphaFoldDB" id="A0A2X2WMP7"/>
<protein>
    <submittedName>
        <fullName evidence="1">FAD-binding oxidase</fullName>
    </submittedName>
</protein>
<gene>
    <name evidence="1" type="ORF">NCTC10786_04597</name>
</gene>
<dbReference type="Proteomes" id="UP000251584">
    <property type="component" value="Unassembled WGS sequence"/>
</dbReference>
<organism evidence="1 2">
    <name type="scientific">Citrobacter koseri</name>
    <name type="common">Citrobacter diversus</name>
    <dbReference type="NCBI Taxonomy" id="545"/>
    <lineage>
        <taxon>Bacteria</taxon>
        <taxon>Pseudomonadati</taxon>
        <taxon>Pseudomonadota</taxon>
        <taxon>Gammaproteobacteria</taxon>
        <taxon>Enterobacterales</taxon>
        <taxon>Enterobacteriaceae</taxon>
        <taxon>Citrobacter</taxon>
    </lineage>
</organism>
<reference evidence="1 2" key="1">
    <citation type="submission" date="2018-06" db="EMBL/GenBank/DDBJ databases">
        <authorList>
            <consortium name="Pathogen Informatics"/>
            <person name="Doyle S."/>
        </authorList>
    </citation>
    <scope>NUCLEOTIDE SEQUENCE [LARGE SCALE GENOMIC DNA]</scope>
    <source>
        <strain evidence="1 2">NCTC10786</strain>
    </source>
</reference>
<sequence length="96" mass="11037">MMKVDAVKRGTYDRQIPLAVRQVWRGAMECNGNGLCFNFDAKSPMCPSMKISLNRIHSPKGRATLVREWLRLLADRGLIRYSWKKICRKNAPVCGR</sequence>
<name>A0A2X2WMP7_CITKO</name>